<dbReference type="PROSITE" id="PS50954">
    <property type="entry name" value="LEM"/>
    <property type="match status" value="1"/>
</dbReference>
<dbReference type="InterPro" id="IPR011015">
    <property type="entry name" value="LEM/LEM-like_dom_sf"/>
</dbReference>
<dbReference type="InterPro" id="IPR003887">
    <property type="entry name" value="LEM_dom"/>
</dbReference>
<dbReference type="Pfam" id="PF22945">
    <property type="entry name" value="LEM-3_GIY-YIG"/>
    <property type="match status" value="1"/>
</dbReference>
<dbReference type="Pfam" id="PF03020">
    <property type="entry name" value="LEM"/>
    <property type="match status" value="1"/>
</dbReference>
<feature type="compositionally biased region" description="Basic residues" evidence="2">
    <location>
        <begin position="288"/>
        <end position="297"/>
    </location>
</feature>
<feature type="compositionally biased region" description="Basic and acidic residues" evidence="2">
    <location>
        <begin position="433"/>
        <end position="451"/>
    </location>
</feature>
<feature type="compositionally biased region" description="Polar residues" evidence="2">
    <location>
        <begin position="398"/>
        <end position="411"/>
    </location>
</feature>
<dbReference type="Gene3D" id="1.25.40.20">
    <property type="entry name" value="Ankyrin repeat-containing domain"/>
    <property type="match status" value="2"/>
</dbReference>
<proteinExistence type="predicted"/>
<feature type="compositionally biased region" description="Low complexity" evidence="2">
    <location>
        <begin position="412"/>
        <end position="430"/>
    </location>
</feature>
<keyword evidence="5" id="KW-1185">Reference proteome</keyword>
<keyword evidence="1" id="KW-0040">ANK repeat</keyword>
<dbReference type="Pfam" id="PF12796">
    <property type="entry name" value="Ank_2"/>
    <property type="match status" value="1"/>
</dbReference>
<feature type="compositionally biased region" description="Polar residues" evidence="2">
    <location>
        <begin position="319"/>
        <end position="331"/>
    </location>
</feature>
<dbReference type="Proteomes" id="UP001591681">
    <property type="component" value="Unassembled WGS sequence"/>
</dbReference>
<dbReference type="PANTHER" id="PTHR46427">
    <property type="entry name" value="ANKYRIN REPEAT AND LEM DOMAIN-CONTAINING PROTEIN 1"/>
    <property type="match status" value="1"/>
</dbReference>
<feature type="repeat" description="ANK" evidence="1">
    <location>
        <begin position="76"/>
        <end position="108"/>
    </location>
</feature>
<feature type="region of interest" description="Disordered" evidence="2">
    <location>
        <begin position="716"/>
        <end position="784"/>
    </location>
</feature>
<dbReference type="EMBL" id="JBHFQA010000012">
    <property type="protein sequence ID" value="KAL2089772.1"/>
    <property type="molecule type" value="Genomic_DNA"/>
</dbReference>
<gene>
    <name evidence="4" type="ORF">ACEWY4_014460</name>
</gene>
<dbReference type="InterPro" id="IPR036770">
    <property type="entry name" value="Ankyrin_rpt-contain_sf"/>
</dbReference>
<feature type="compositionally biased region" description="Polar residues" evidence="2">
    <location>
        <begin position="716"/>
        <end position="725"/>
    </location>
</feature>
<sequence length="1141" mass="126560">MLCETNNLASQLCKAVGNEDLRSVHALLSQGANPNLILEKGVAAIHLAVGKESEKGIRCLKLILQHGADPNLRSSEGLTPLHIAALWGCYQNLKLLLKNGANPNLKDQDGNKAGELARQQDNRRCALLLSEHESQAAQADVEDFPKFQYSVYSGQPGRERSYCSAGDDYSNASLGMSTLSDFSDEPLSSTRRSSSLSFSAVFGRPSDRGARRLEFPDISDLRGPEDSVWDFDPPNVLSSTRVSVAGTWNRSALPALQEDEAFSDRRASRYERGYQMPSDALPPPPHHPAGHARRASRKSVSFRDVDEYFPVFDTESPRQRPTQESSESCDSTVDFSEYTEFFDADRMATVLHHQGIDVTSPDHVFVFSRDDASSDADLEKTVLTWLPTEEENHDESFTDNVSVPKSQVLPPSTSGSSSSSSSGASKYSSCDSEEYKSAIEDISPHDDVHESTEEDECSRECPAAKFQSKTMFPFNGAKTPSDEQAESVIPQTKRDSTQDERGTFFAVEPSTPVAEVTEMMSNLACERKMSNCEVFSPRVKELEDEGRDVVVSPFITGRTRSRLSRCSQRASQSSSSLSTSLFDVTLPTPPTRMRRPIRSQESPVDVRYAVGDGYYASPFSVGRSGGSSASAYSQSQAEVLRSDQYTASYEGVSQADTVILSTSMADTVILEKGTVAKCSGLLGIPKGEGSSSDFGKEDVSSGYEFITDDLSTCSEARSFSPSQTRSLSPSHTSTQSSNRESVEDSWTSEMESQVCSLASISDTPQKNPPDTPGTGCTPRYSMSRLSGHCRPQSLANLSYTPGGRPLLVDVDEPVEYLYTDTEQGHELIETHVPPTSNTSMSSNISSATSDETVLYDWRSFKMSPSKEKENVEPKDDMLKEFKGLTDKELRKRLVELGQAPGPITTRTRPVYMERLRRLQQETNSQSQSVHCNTEHSPELRRTLQTFILPDGRYDEHALSEQFDQPDQNKKWREGVIKSSFNYLLLDPRVTNNLPFRSQAMTLKECFQTFVSAIFYVGKGKRSRPYSHLYEALEYYRGDKTSKKLCSKVKHILAVWNAGHGVISLHCFQNVIPVEAYTREACMVDAIGLKMLTNKKRGDYYGVASTWAAKRKRELGVHLLYRAMQIFLAEGERQLRPADIRA</sequence>
<dbReference type="SMART" id="SM00540">
    <property type="entry name" value="LEM"/>
    <property type="match status" value="1"/>
</dbReference>
<dbReference type="CDD" id="cd12934">
    <property type="entry name" value="LEM"/>
    <property type="match status" value="1"/>
</dbReference>
<feature type="compositionally biased region" description="Polar residues" evidence="2">
    <location>
        <begin position="744"/>
        <end position="765"/>
    </location>
</feature>
<dbReference type="SUPFAM" id="SSF63451">
    <property type="entry name" value="LEM domain"/>
    <property type="match status" value="1"/>
</dbReference>
<dbReference type="PROSITE" id="PS50088">
    <property type="entry name" value="ANK_REPEAT"/>
    <property type="match status" value="2"/>
</dbReference>
<evidence type="ECO:0000256" key="1">
    <source>
        <dbReference type="PROSITE-ProRule" id="PRU00023"/>
    </source>
</evidence>
<dbReference type="PANTHER" id="PTHR46427:SF1">
    <property type="entry name" value="ANKYRIN REPEAT AND LEM DOMAIN-CONTAINING PROTEIN 1"/>
    <property type="match status" value="1"/>
</dbReference>
<dbReference type="InterPro" id="IPR002110">
    <property type="entry name" value="Ankyrin_rpt"/>
</dbReference>
<accession>A0ABD1JSD1</accession>
<dbReference type="AlphaFoldDB" id="A0ABD1JSD1"/>
<dbReference type="Gene3D" id="1.10.720.40">
    <property type="match status" value="1"/>
</dbReference>
<feature type="region of interest" description="Disordered" evidence="2">
    <location>
        <begin position="387"/>
        <end position="499"/>
    </location>
</feature>
<evidence type="ECO:0000313" key="4">
    <source>
        <dbReference type="EMBL" id="KAL2089772.1"/>
    </source>
</evidence>
<dbReference type="SMART" id="SM00248">
    <property type="entry name" value="ANK"/>
    <property type="match status" value="3"/>
</dbReference>
<feature type="domain" description="LEM" evidence="3">
    <location>
        <begin position="878"/>
        <end position="922"/>
    </location>
</feature>
<dbReference type="CDD" id="cd10454">
    <property type="entry name" value="GIY-YIG_COG3680_Meta"/>
    <property type="match status" value="1"/>
</dbReference>
<evidence type="ECO:0000313" key="5">
    <source>
        <dbReference type="Proteomes" id="UP001591681"/>
    </source>
</evidence>
<feature type="compositionally biased region" description="Low complexity" evidence="2">
    <location>
        <begin position="726"/>
        <end position="737"/>
    </location>
</feature>
<feature type="region of interest" description="Disordered" evidence="2">
    <location>
        <begin position="274"/>
        <end position="299"/>
    </location>
</feature>
<feature type="region of interest" description="Disordered" evidence="2">
    <location>
        <begin position="312"/>
        <end position="331"/>
    </location>
</feature>
<feature type="repeat" description="ANK" evidence="1">
    <location>
        <begin position="40"/>
        <end position="75"/>
    </location>
</feature>
<comment type="caution">
    <text evidence="4">The sequence shown here is derived from an EMBL/GenBank/DDBJ whole genome shotgun (WGS) entry which is preliminary data.</text>
</comment>
<dbReference type="FunFam" id="1.10.720.40:FF:000001">
    <property type="entry name" value="LEM domain containing 2, isoform CRA_a"/>
    <property type="match status" value="1"/>
</dbReference>
<dbReference type="SUPFAM" id="SSF48403">
    <property type="entry name" value="Ankyrin repeat"/>
    <property type="match status" value="1"/>
</dbReference>
<evidence type="ECO:0000256" key="2">
    <source>
        <dbReference type="SAM" id="MobiDB-lite"/>
    </source>
</evidence>
<organism evidence="4 5">
    <name type="scientific">Coilia grayii</name>
    <name type="common">Gray's grenadier anchovy</name>
    <dbReference type="NCBI Taxonomy" id="363190"/>
    <lineage>
        <taxon>Eukaryota</taxon>
        <taxon>Metazoa</taxon>
        <taxon>Chordata</taxon>
        <taxon>Craniata</taxon>
        <taxon>Vertebrata</taxon>
        <taxon>Euteleostomi</taxon>
        <taxon>Actinopterygii</taxon>
        <taxon>Neopterygii</taxon>
        <taxon>Teleostei</taxon>
        <taxon>Clupei</taxon>
        <taxon>Clupeiformes</taxon>
        <taxon>Clupeoidei</taxon>
        <taxon>Engraulidae</taxon>
        <taxon>Coilinae</taxon>
        <taxon>Coilia</taxon>
    </lineage>
</organism>
<feature type="region of interest" description="Disordered" evidence="2">
    <location>
        <begin position="580"/>
        <end position="600"/>
    </location>
</feature>
<dbReference type="PROSITE" id="PS50297">
    <property type="entry name" value="ANK_REP_REGION"/>
    <property type="match status" value="2"/>
</dbReference>
<evidence type="ECO:0000259" key="3">
    <source>
        <dbReference type="PROSITE" id="PS50954"/>
    </source>
</evidence>
<reference evidence="4 5" key="1">
    <citation type="submission" date="2024-09" db="EMBL/GenBank/DDBJ databases">
        <title>A chromosome-level genome assembly of Gray's grenadier anchovy, Coilia grayii.</title>
        <authorList>
            <person name="Fu Z."/>
        </authorList>
    </citation>
    <scope>NUCLEOTIDE SEQUENCE [LARGE SCALE GENOMIC DNA]</scope>
    <source>
        <strain evidence="4">G4</strain>
        <tissue evidence="4">Muscle</tissue>
    </source>
</reference>
<dbReference type="InterPro" id="IPR034998">
    <property type="entry name" value="ANKLE1"/>
</dbReference>
<name>A0ABD1JSD1_9TELE</name>
<protein>
    <recommendedName>
        <fullName evidence="3">LEM domain-containing protein</fullName>
    </recommendedName>
</protein>